<dbReference type="Proteomes" id="UP001217089">
    <property type="component" value="Unassembled WGS sequence"/>
</dbReference>
<dbReference type="InterPro" id="IPR004242">
    <property type="entry name" value="Transposase_21"/>
</dbReference>
<dbReference type="EMBL" id="JARBDR010000918">
    <property type="protein sequence ID" value="KAJ8301752.1"/>
    <property type="molecule type" value="Genomic_DNA"/>
</dbReference>
<protein>
    <submittedName>
        <fullName evidence="2">Uncharacterized protein</fullName>
    </submittedName>
</protein>
<feature type="region of interest" description="Disordered" evidence="1">
    <location>
        <begin position="29"/>
        <end position="48"/>
    </location>
</feature>
<keyword evidence="3" id="KW-1185">Reference proteome</keyword>
<evidence type="ECO:0000313" key="2">
    <source>
        <dbReference type="EMBL" id="KAJ8301752.1"/>
    </source>
</evidence>
<gene>
    <name evidence="2" type="ORF">KUTeg_020739</name>
</gene>
<evidence type="ECO:0000313" key="3">
    <source>
        <dbReference type="Proteomes" id="UP001217089"/>
    </source>
</evidence>
<dbReference type="InterPro" id="IPR037138">
    <property type="entry name" value="His_deacetylse_dom_sf"/>
</dbReference>
<comment type="caution">
    <text evidence="2">The sequence shown here is derived from an EMBL/GenBank/DDBJ whole genome shotgun (WGS) entry which is preliminary data.</text>
</comment>
<dbReference type="Gene3D" id="3.40.800.20">
    <property type="entry name" value="Histone deacetylase domain"/>
    <property type="match status" value="1"/>
</dbReference>
<name>A0ABQ9EDX6_TEGGR</name>
<proteinExistence type="predicted"/>
<organism evidence="2 3">
    <name type="scientific">Tegillarca granosa</name>
    <name type="common">Malaysian cockle</name>
    <name type="synonym">Anadara granosa</name>
    <dbReference type="NCBI Taxonomy" id="220873"/>
    <lineage>
        <taxon>Eukaryota</taxon>
        <taxon>Metazoa</taxon>
        <taxon>Spiralia</taxon>
        <taxon>Lophotrochozoa</taxon>
        <taxon>Mollusca</taxon>
        <taxon>Bivalvia</taxon>
        <taxon>Autobranchia</taxon>
        <taxon>Pteriomorphia</taxon>
        <taxon>Arcoida</taxon>
        <taxon>Arcoidea</taxon>
        <taxon>Arcidae</taxon>
        <taxon>Tegillarca</taxon>
    </lineage>
</organism>
<dbReference type="Pfam" id="PF02992">
    <property type="entry name" value="Transposase_21"/>
    <property type="match status" value="1"/>
</dbReference>
<accession>A0ABQ9EDX6</accession>
<reference evidence="2 3" key="1">
    <citation type="submission" date="2022-12" db="EMBL/GenBank/DDBJ databases">
        <title>Chromosome-level genome of Tegillarca granosa.</title>
        <authorList>
            <person name="Kim J."/>
        </authorList>
    </citation>
    <scope>NUCLEOTIDE SEQUENCE [LARGE SCALE GENOMIC DNA]</scope>
    <source>
        <strain evidence="2">Teg-2019</strain>
        <tissue evidence="2">Adductor muscle</tissue>
    </source>
</reference>
<evidence type="ECO:0000256" key="1">
    <source>
        <dbReference type="SAM" id="MobiDB-lite"/>
    </source>
</evidence>
<sequence length="521" mass="59605">MYPRKRGRYQVFLADKSIPTPKVSLWRMQRESDNSSLKNGPPEDVDNRCETDDPGAIIDAFHEKSFNQQSNIFKIEAENQASCLSYLLFQDVPDVPELSEWANPHGPDPDEEFDVFNSEFEDMKCDIDRNGDSDTVEADKPLYAGATITLPASMVLVISFAMRHSLTGEALADLLVLLDLHCLTPNLCMKSIKTFMDLFRNFKAPLQFHYYCEQCLLYHGTVKQNFCRNCQTTIKRNSNAYFLVIPIISQLSSLFADGTLLKQIWEYKASQSKKDDGMISDIMDGKLYQERFRKDGYFKGSTSQDLGDLHISLQINTDGVSLFHSSTFSIWPIYFIINELPPHLRFTRSNRIFAGMWFGYSKPDFSTFLKPFAESLHEIYHAVWVGGYCIKSLSESVALSLRALLGDPCPQLQPLQPPSDSTVESVLNVIKALRPYWKCFQFQGNLQPDETPLMPALLDWPPITDMEFYTEHTRPRRYSLSQDCYDKDYNLVADHLDNRIDSIIAETSLKKAPNKLPAKLM</sequence>